<dbReference type="InterPro" id="IPR005197">
    <property type="entry name" value="Glyco_hydro_71"/>
</dbReference>
<dbReference type="GO" id="GO:0016788">
    <property type="term" value="F:hydrolase activity, acting on ester bonds"/>
    <property type="evidence" value="ECO:0007669"/>
    <property type="project" value="InterPro"/>
</dbReference>
<dbReference type="Gene3D" id="3.40.50.1110">
    <property type="entry name" value="SGNH hydrolase"/>
    <property type="match status" value="1"/>
</dbReference>
<dbReference type="GO" id="GO:0008237">
    <property type="term" value="F:metallopeptidase activity"/>
    <property type="evidence" value="ECO:0007669"/>
    <property type="project" value="InterPro"/>
</dbReference>
<reference evidence="2 3" key="1">
    <citation type="submission" date="2018-02" db="EMBL/GenBank/DDBJ databases">
        <title>The genomes of Aspergillus section Nigri reveals drivers in fungal speciation.</title>
        <authorList>
            <consortium name="DOE Joint Genome Institute"/>
            <person name="Vesth T.C."/>
            <person name="Nybo J."/>
            <person name="Theobald S."/>
            <person name="Brandl J."/>
            <person name="Frisvad J.C."/>
            <person name="Nielsen K.F."/>
            <person name="Lyhne E.K."/>
            <person name="Kogle M.E."/>
            <person name="Kuo A."/>
            <person name="Riley R."/>
            <person name="Clum A."/>
            <person name="Nolan M."/>
            <person name="Lipzen A."/>
            <person name="Salamov A."/>
            <person name="Henrissat B."/>
            <person name="Wiebenga A."/>
            <person name="De vries R.P."/>
            <person name="Grigoriev I.V."/>
            <person name="Mortensen U.H."/>
            <person name="Andersen M.R."/>
            <person name="Baker S.E."/>
        </authorList>
    </citation>
    <scope>NUCLEOTIDE SEQUENCE [LARGE SCALE GENOMIC DNA]</scope>
    <source>
        <strain evidence="2 3">CBS 121057</strain>
    </source>
</reference>
<dbReference type="Gene3D" id="3.20.20.80">
    <property type="entry name" value="Glycosidases"/>
    <property type="match status" value="1"/>
</dbReference>
<dbReference type="OrthoDB" id="1046782at2759"/>
<sequence length="1274" mass="138768">MNWFAWIALVVATQVIHHAHARAVFAHFMVTNSENYTATDWENDIKQAQNAHIDAFALNMAYLDKTNDASVAMAFTAANSLGFKLLFSFDYAGNGAWDKDVVIQMIQQYGSNGAYFLNDGNPFVSTFEGPTSAEDWVTIKAQTGCFFMPDWSSVGAKPAMALADGVADGLFSWAAWPWGNRTMDTYTDASYIQYLDGKPYMFAVSPWFYTNLMGYDKNWIWQGGSLWFDRWQELFALDPMPEFVEIISWNDYGESHYIGPIHETFMAAFDIGQSLFNYALGMPHDGWRDVLPFLIDLYKNGKATIEFDPKDVLEDRIYVMALLADAAHSVQVVNGKTSIVSWDSMPDEDIGAGVFFGSVPLQAGSVSVSLMSGEVTSLGSSQGSDVSTTCQGGYDNYNAWVGSFTNAYGGSTGTTKVDLADQVCIRGKGAYDFDDLCSFTCSYGYCPVGACTCEQMGVARTKPNATGTVGYPAEGRDANYVGLCSFACNYGHCPSKTCDTTEHTMPVPTVSDFLPPACVAGTGDGNNAGLCSYACGYGYCPRSLCTCTGTGALVQPPAQTKGKGIAALGLDGGNGYDDLCDFTCSRGYCPAGACRYEDDVSTNTINPKWSTEAGKTCTAAEKEVLELELQYAIEMAKTTASDLSLGGYHETFFGKTYATDATFLSNTAQTYTRVAEILAGNVPEMHPTITCEETPKCQDPEDAQIASMNNKNKILNICQKFFTDKRMSATKDLLDTCNMDLRTADRARSAALVHEATHTRYAMLGKRFTRDFAYGFNACYLLPLGKFNRKCGPWLYKKDGTLKNPDAKPECPTTDILTGKVSEGICAPETATRNAESFQFVAAGVYFTKQCGHDIPLPTLPTIPSKRDADSCPNLSDYIYWDSDNTAITGYAHFGDSFAAGLGTGTTSTDTCRVGSSSYGQLVYDSLADTTIPFQNLACSGDEISGLNAKLASWTNATDYNLATVTVGGNDVGFADIIKHCLLRYTGMPSWWDALYCSSYKTAAKNMMADTSDTGLRAKLAHIYLRIVGLTEGNPDFTLYVPGYPKFFNADNTYCNEVTFRYWPGWYRHGSGDGTWLTESVRQEMNDLVDTMNQVIQDAISDANQLNGGTDSVVYVDVDTSFERHRFCEDDVQEPDSTNPNTYFFLSGWPDVSTGGTIQQASSDDSNDLTTLEASVSLPLPDGTTCNGTLGDNPDPVAVYWCDVAQATVQDPDGQVEQTVTDANDELADGNYTGQDIGWLLPNRQIKTFHPRSAGMAVYRDAVLAALDSALGLT</sequence>
<dbReference type="EMBL" id="KZ826453">
    <property type="protein sequence ID" value="PYI00403.1"/>
    <property type="molecule type" value="Genomic_DNA"/>
</dbReference>
<dbReference type="PANTHER" id="PTHR37981:SF1">
    <property type="entry name" value="SGNH HYDROLASE-TYPE ESTERASE DOMAIN-CONTAINING PROTEIN"/>
    <property type="match status" value="1"/>
</dbReference>
<dbReference type="InterPro" id="IPR037460">
    <property type="entry name" value="SEST-like"/>
</dbReference>
<dbReference type="GO" id="GO:0051118">
    <property type="term" value="F:glucan endo-1,3-alpha-glucosidase activity"/>
    <property type="evidence" value="ECO:0007669"/>
    <property type="project" value="InterPro"/>
</dbReference>
<dbReference type="VEuPathDB" id="FungiDB:BO78DRAFT_473994"/>
<evidence type="ECO:0000313" key="3">
    <source>
        <dbReference type="Proteomes" id="UP000248423"/>
    </source>
</evidence>
<protein>
    <submittedName>
        <fullName evidence="2">Mutanase</fullName>
    </submittedName>
</protein>
<organism evidence="2 3">
    <name type="scientific">Aspergillus sclerotiicarbonarius (strain CBS 121057 / IBT 28362)</name>
    <dbReference type="NCBI Taxonomy" id="1448318"/>
    <lineage>
        <taxon>Eukaryota</taxon>
        <taxon>Fungi</taxon>
        <taxon>Dikarya</taxon>
        <taxon>Ascomycota</taxon>
        <taxon>Pezizomycotina</taxon>
        <taxon>Eurotiomycetes</taxon>
        <taxon>Eurotiomycetidae</taxon>
        <taxon>Eurotiales</taxon>
        <taxon>Aspergillaceae</taxon>
        <taxon>Aspergillus</taxon>
        <taxon>Aspergillus subgen. Circumdati</taxon>
    </lineage>
</organism>
<dbReference type="Gene3D" id="3.40.390.10">
    <property type="entry name" value="Collagenase (Catalytic Domain)"/>
    <property type="match status" value="1"/>
</dbReference>
<dbReference type="CDD" id="cd11577">
    <property type="entry name" value="GH71"/>
    <property type="match status" value="1"/>
</dbReference>
<dbReference type="Pfam" id="PF03659">
    <property type="entry name" value="Glyco_hydro_71"/>
    <property type="match status" value="1"/>
</dbReference>
<dbReference type="InterPro" id="IPR024079">
    <property type="entry name" value="MetalloPept_cat_dom_sf"/>
</dbReference>
<accession>A0A319F5G6</accession>
<feature type="signal peptide" evidence="1">
    <location>
        <begin position="1"/>
        <end position="21"/>
    </location>
</feature>
<dbReference type="Proteomes" id="UP000248423">
    <property type="component" value="Unassembled WGS sequence"/>
</dbReference>
<name>A0A319F5G6_ASPSB</name>
<dbReference type="AlphaFoldDB" id="A0A319F5G6"/>
<dbReference type="InterPro" id="IPR036514">
    <property type="entry name" value="SGNH_hydro_sf"/>
</dbReference>
<dbReference type="STRING" id="1448318.A0A319F5G6"/>
<gene>
    <name evidence="2" type="ORF">BO78DRAFT_473994</name>
</gene>
<dbReference type="SUPFAM" id="SSF55486">
    <property type="entry name" value="Metalloproteases ('zincins'), catalytic domain"/>
    <property type="match status" value="1"/>
</dbReference>
<evidence type="ECO:0000256" key="1">
    <source>
        <dbReference type="SAM" id="SignalP"/>
    </source>
</evidence>
<dbReference type="Pfam" id="PF00657">
    <property type="entry name" value="Lipase_GDSL"/>
    <property type="match status" value="1"/>
</dbReference>
<dbReference type="InterPro" id="IPR001087">
    <property type="entry name" value="GDSL"/>
</dbReference>
<evidence type="ECO:0000313" key="2">
    <source>
        <dbReference type="EMBL" id="PYI00403.1"/>
    </source>
</evidence>
<proteinExistence type="predicted"/>
<feature type="chain" id="PRO_5016379554" evidence="1">
    <location>
        <begin position="22"/>
        <end position="1274"/>
    </location>
</feature>
<keyword evidence="1" id="KW-0732">Signal</keyword>
<dbReference type="PANTHER" id="PTHR37981">
    <property type="entry name" value="LIPASE 2"/>
    <property type="match status" value="1"/>
</dbReference>
<dbReference type="SUPFAM" id="SSF52266">
    <property type="entry name" value="SGNH hydrolase"/>
    <property type="match status" value="1"/>
</dbReference>
<dbReference type="GO" id="GO:0006629">
    <property type="term" value="P:lipid metabolic process"/>
    <property type="evidence" value="ECO:0007669"/>
    <property type="project" value="TreeGrafter"/>
</dbReference>
<dbReference type="CDD" id="cd01823">
    <property type="entry name" value="SEST_like"/>
    <property type="match status" value="1"/>
</dbReference>
<keyword evidence="3" id="KW-1185">Reference proteome</keyword>